<organism evidence="2 3">
    <name type="scientific">Cardamine amara subsp. amara</name>
    <dbReference type="NCBI Taxonomy" id="228776"/>
    <lineage>
        <taxon>Eukaryota</taxon>
        <taxon>Viridiplantae</taxon>
        <taxon>Streptophyta</taxon>
        <taxon>Embryophyta</taxon>
        <taxon>Tracheophyta</taxon>
        <taxon>Spermatophyta</taxon>
        <taxon>Magnoliopsida</taxon>
        <taxon>eudicotyledons</taxon>
        <taxon>Gunneridae</taxon>
        <taxon>Pentapetalae</taxon>
        <taxon>rosids</taxon>
        <taxon>malvids</taxon>
        <taxon>Brassicales</taxon>
        <taxon>Brassicaceae</taxon>
        <taxon>Cardamineae</taxon>
        <taxon>Cardamine</taxon>
    </lineage>
</organism>
<proteinExistence type="predicted"/>
<reference evidence="2 3" key="1">
    <citation type="submission" date="2024-04" db="EMBL/GenBank/DDBJ databases">
        <title>Genome assembly C_amara_ONT_v2.</title>
        <authorList>
            <person name="Yant L."/>
            <person name="Moore C."/>
            <person name="Slenker M."/>
        </authorList>
    </citation>
    <scope>NUCLEOTIDE SEQUENCE [LARGE SCALE GENOMIC DNA]</scope>
    <source>
        <tissue evidence="2">Leaf</tissue>
    </source>
</reference>
<sequence>MGISYHSSVAEALVTHRRRRHRTEILNRIEDEIYSLRLQAPQTGHDRPFWKRKNGSFKCKFSSQDTWYLTRQANPVCDWFKGVWFPNSTPKFSFITWIAIHNRLATGDRLLRWNIGANGSCIFCGEGVETRDHLFFSCPYSSQIWSALSRGLLGHRFTSRWEFLVPILTDSSIPRLQLFVLRYVFQITIHSVWKEQNGRHHGETPTPFPKLT</sequence>
<gene>
    <name evidence="2" type="ORF">V5N11_016537</name>
</gene>
<evidence type="ECO:0000313" key="2">
    <source>
        <dbReference type="EMBL" id="KAL1200909.1"/>
    </source>
</evidence>
<keyword evidence="3" id="KW-1185">Reference proteome</keyword>
<protein>
    <recommendedName>
        <fullName evidence="1">Reverse transcriptase zinc-binding domain-containing protein</fullName>
    </recommendedName>
</protein>
<dbReference type="AlphaFoldDB" id="A0ABD1AAG1"/>
<dbReference type="PANTHER" id="PTHR33116">
    <property type="entry name" value="REVERSE TRANSCRIPTASE ZINC-BINDING DOMAIN-CONTAINING PROTEIN-RELATED-RELATED"/>
    <property type="match status" value="1"/>
</dbReference>
<dbReference type="InterPro" id="IPR026960">
    <property type="entry name" value="RVT-Znf"/>
</dbReference>
<name>A0ABD1AAG1_CARAN</name>
<dbReference type="Pfam" id="PF13966">
    <property type="entry name" value="zf-RVT"/>
    <property type="match status" value="1"/>
</dbReference>
<dbReference type="PANTHER" id="PTHR33116:SF84">
    <property type="entry name" value="RNA-DIRECTED DNA POLYMERASE"/>
    <property type="match status" value="1"/>
</dbReference>
<evidence type="ECO:0000259" key="1">
    <source>
        <dbReference type="Pfam" id="PF13966"/>
    </source>
</evidence>
<evidence type="ECO:0000313" key="3">
    <source>
        <dbReference type="Proteomes" id="UP001558713"/>
    </source>
</evidence>
<dbReference type="EMBL" id="JBANAX010000605">
    <property type="protein sequence ID" value="KAL1200909.1"/>
    <property type="molecule type" value="Genomic_DNA"/>
</dbReference>
<feature type="domain" description="Reverse transcriptase zinc-binding" evidence="1">
    <location>
        <begin position="61"/>
        <end position="145"/>
    </location>
</feature>
<accession>A0ABD1AAG1</accession>
<comment type="caution">
    <text evidence="2">The sequence shown here is derived from an EMBL/GenBank/DDBJ whole genome shotgun (WGS) entry which is preliminary data.</text>
</comment>
<dbReference type="Proteomes" id="UP001558713">
    <property type="component" value="Unassembled WGS sequence"/>
</dbReference>